<accession>A0ABN1J398</accession>
<protein>
    <submittedName>
        <fullName evidence="1">DUF1836 domain-containing protein</fullName>
    </submittedName>
</protein>
<proteinExistence type="predicted"/>
<evidence type="ECO:0000313" key="2">
    <source>
        <dbReference type="Proteomes" id="UP001500339"/>
    </source>
</evidence>
<reference evidence="1 2" key="1">
    <citation type="journal article" date="2019" name="Int. J. Syst. Evol. Microbiol.">
        <title>The Global Catalogue of Microorganisms (GCM) 10K type strain sequencing project: providing services to taxonomists for standard genome sequencing and annotation.</title>
        <authorList>
            <consortium name="The Broad Institute Genomics Platform"/>
            <consortium name="The Broad Institute Genome Sequencing Center for Infectious Disease"/>
            <person name="Wu L."/>
            <person name="Ma J."/>
        </authorList>
    </citation>
    <scope>NUCLEOTIDE SEQUENCE [LARGE SCALE GENOMIC DNA]</scope>
    <source>
        <strain evidence="1 2">JCM 1405</strain>
    </source>
</reference>
<dbReference type="PANTHER" id="PTHR40056">
    <property type="entry name" value="HYPOTHETICAL CYTOSOLIC PROTEIN"/>
    <property type="match status" value="1"/>
</dbReference>
<dbReference type="PANTHER" id="PTHR40056:SF1">
    <property type="entry name" value="DUF1836 DOMAIN-CONTAINING PROTEIN"/>
    <property type="match status" value="1"/>
</dbReference>
<comment type="caution">
    <text evidence="1">The sequence shown here is derived from an EMBL/GenBank/DDBJ whole genome shotgun (WGS) entry which is preliminary data.</text>
</comment>
<dbReference type="Proteomes" id="UP001500339">
    <property type="component" value="Unassembled WGS sequence"/>
</dbReference>
<evidence type="ECO:0000313" key="1">
    <source>
        <dbReference type="EMBL" id="GAA0727456.1"/>
    </source>
</evidence>
<dbReference type="EMBL" id="BAAACF010000003">
    <property type="protein sequence ID" value="GAA0727456.1"/>
    <property type="molecule type" value="Genomic_DNA"/>
</dbReference>
<gene>
    <name evidence="1" type="ORF">GCM10008905_25070</name>
</gene>
<dbReference type="InterPro" id="IPR014975">
    <property type="entry name" value="DUF1836"/>
</dbReference>
<sequence>MEFKKDEINDLIQEVTSFKDINLSDIPDIDLYMDQVITLFEKKLGDLKRDKNEKIMTKTMINNYAKAKILPPVKGKKYNKEQIILINLIYNLKQNLSINDIGSLFQPISKDTPVEEIYQAFLDIKKSQEEVAKNQIKELVNIIKDKGHFIKDRNNDYIEIILLVLSLINRANIEKRLAEKIIDKFL</sequence>
<name>A0ABN1J398_9CLOT</name>
<keyword evidence="2" id="KW-1185">Reference proteome</keyword>
<organism evidence="1 2">
    <name type="scientific">Clostridium malenominatum</name>
    <dbReference type="NCBI Taxonomy" id="1539"/>
    <lineage>
        <taxon>Bacteria</taxon>
        <taxon>Bacillati</taxon>
        <taxon>Bacillota</taxon>
        <taxon>Clostridia</taxon>
        <taxon>Eubacteriales</taxon>
        <taxon>Clostridiaceae</taxon>
        <taxon>Clostridium</taxon>
    </lineage>
</organism>
<dbReference type="Pfam" id="PF08876">
    <property type="entry name" value="DUF1836"/>
    <property type="match status" value="1"/>
</dbReference>
<dbReference type="RefSeq" id="WP_343770171.1">
    <property type="nucleotide sequence ID" value="NZ_BAAACF010000003.1"/>
</dbReference>